<feature type="compositionally biased region" description="Low complexity" evidence="1">
    <location>
        <begin position="51"/>
        <end position="76"/>
    </location>
</feature>
<evidence type="ECO:0008006" key="4">
    <source>
        <dbReference type="Google" id="ProtNLM"/>
    </source>
</evidence>
<sequence>MKRAWLILCICSVPFFYNCGGKQQKDQQDETEVVTDAEGNIIEEEGEAKKQAPSKPSNSKPSNGNNIASTPKETTPAPAPKPDPLFVPAGTNLVINLNNDLSTASNASGQAFSAKVAAPISVSGKTAIPKGAVVNGTIVASKNEKRLGGKSEMSLTLSSVTINGQKYKLNTETLAFSGKNQTTKTVGTTAAGAGVGAAAGAIFAKDKGKGAAIGAGVGAAAGLGASALKKGELVIDKSAPISFKMNSGISVAQ</sequence>
<keyword evidence="3" id="KW-1185">Reference proteome</keyword>
<proteinExistence type="predicted"/>
<evidence type="ECO:0000313" key="2">
    <source>
        <dbReference type="EMBL" id="GJM62873.1"/>
    </source>
</evidence>
<dbReference type="RefSeq" id="WP_338238103.1">
    <property type="nucleotide sequence ID" value="NZ_BQKE01000002.1"/>
</dbReference>
<gene>
    <name evidence="2" type="ORF">PEDI_34250</name>
</gene>
<accession>A0AAN4VZZ7</accession>
<reference evidence="2 3" key="1">
    <citation type="submission" date="2021-12" db="EMBL/GenBank/DDBJ databases">
        <title>Genome sequencing of bacteria with rrn-lacking chromosome and rrn-plasmid.</title>
        <authorList>
            <person name="Anda M."/>
            <person name="Iwasaki W."/>
        </authorList>
    </citation>
    <scope>NUCLEOTIDE SEQUENCE [LARGE SCALE GENOMIC DNA]</scope>
    <source>
        <strain evidence="2 3">NBRC 15940</strain>
    </source>
</reference>
<comment type="caution">
    <text evidence="2">The sequence shown here is derived from an EMBL/GenBank/DDBJ whole genome shotgun (WGS) entry which is preliminary data.</text>
</comment>
<feature type="region of interest" description="Disordered" evidence="1">
    <location>
        <begin position="22"/>
        <end position="85"/>
    </location>
</feature>
<dbReference type="Proteomes" id="UP001310022">
    <property type="component" value="Unassembled WGS sequence"/>
</dbReference>
<name>A0AAN4VZZ7_9BACT</name>
<evidence type="ECO:0000256" key="1">
    <source>
        <dbReference type="SAM" id="MobiDB-lite"/>
    </source>
</evidence>
<dbReference type="EMBL" id="BQKE01000002">
    <property type="protein sequence ID" value="GJM62873.1"/>
    <property type="molecule type" value="Genomic_DNA"/>
</dbReference>
<protein>
    <recommendedName>
        <fullName evidence="4">YMGG-like Gly-zipper domain-containing protein</fullName>
    </recommendedName>
</protein>
<evidence type="ECO:0000313" key="3">
    <source>
        <dbReference type="Proteomes" id="UP001310022"/>
    </source>
</evidence>
<organism evidence="2 3">
    <name type="scientific">Persicobacter diffluens</name>
    <dbReference type="NCBI Taxonomy" id="981"/>
    <lineage>
        <taxon>Bacteria</taxon>
        <taxon>Pseudomonadati</taxon>
        <taxon>Bacteroidota</taxon>
        <taxon>Cytophagia</taxon>
        <taxon>Cytophagales</taxon>
        <taxon>Persicobacteraceae</taxon>
        <taxon>Persicobacter</taxon>
    </lineage>
</organism>
<feature type="compositionally biased region" description="Acidic residues" evidence="1">
    <location>
        <begin position="29"/>
        <end position="46"/>
    </location>
</feature>
<dbReference type="AlphaFoldDB" id="A0AAN4VZZ7"/>